<keyword evidence="4" id="KW-1185">Reference proteome</keyword>
<evidence type="ECO:0000259" key="2">
    <source>
        <dbReference type="Pfam" id="PF13976"/>
    </source>
</evidence>
<reference evidence="3" key="2">
    <citation type="submission" date="2022-01" db="EMBL/GenBank/DDBJ databases">
        <authorList>
            <person name="Yamashiro T."/>
            <person name="Shiraishi A."/>
            <person name="Satake H."/>
            <person name="Nakayama K."/>
        </authorList>
    </citation>
    <scope>NUCLEOTIDE SEQUENCE</scope>
</reference>
<dbReference type="SUPFAM" id="SSF53098">
    <property type="entry name" value="Ribonuclease H-like"/>
    <property type="match status" value="1"/>
</dbReference>
<feature type="compositionally biased region" description="Basic residues" evidence="1">
    <location>
        <begin position="12"/>
        <end position="21"/>
    </location>
</feature>
<dbReference type="PANTHER" id="PTHR42648">
    <property type="entry name" value="TRANSPOSASE, PUTATIVE-RELATED"/>
    <property type="match status" value="1"/>
</dbReference>
<dbReference type="InterPro" id="IPR025724">
    <property type="entry name" value="GAG-pre-integrase_dom"/>
</dbReference>
<proteinExistence type="predicted"/>
<accession>A0ABQ5FL62</accession>
<protein>
    <submittedName>
        <fullName evidence="3">Ribonuclease H-like domain-containing protein</fullName>
    </submittedName>
</protein>
<gene>
    <name evidence="3" type="ORF">Tco_1015189</name>
</gene>
<dbReference type="InterPro" id="IPR012337">
    <property type="entry name" value="RNaseH-like_sf"/>
</dbReference>
<sequence length="349" mass="40013">MYCASNNVENKTKRKRHKRTSSKQNDKQVNHDVLSANRDFVHFSDLDTLSSVRRPKHNSVIWKKKGWSNTSSADLSSVSNSKLNNNVKRYSRKHLLSCNNSHHVDTKCAYVCNDAMNVSCKSRLHASYYVNDLFVFDDVSIRNSRVSKMLFRKKPHDSLNFLGTVHFGNNDFVVIAGYGDVVIGSMMIKKVYYVEDGVDLLTGDRSSNLYTIALNEIALNFSACLLAKASSLQSCLWHQHLSHLNFATINNLVKSNLVRGLPKMKFEKDHLCSACEQGKIHRKHHKSKMDFASNKPFYLLHMDLCGSMRVESINGKRYVLVLIDDYSRYTWVFFLHSKCRLPLITFTSL</sequence>
<dbReference type="InterPro" id="IPR036397">
    <property type="entry name" value="RNaseH_sf"/>
</dbReference>
<name>A0ABQ5FL62_9ASTR</name>
<feature type="domain" description="GAG-pre-integrase" evidence="2">
    <location>
        <begin position="208"/>
        <end position="279"/>
    </location>
</feature>
<dbReference type="InterPro" id="IPR039537">
    <property type="entry name" value="Retrotran_Ty1/copia-like"/>
</dbReference>
<dbReference type="Gene3D" id="3.30.420.10">
    <property type="entry name" value="Ribonuclease H-like superfamily/Ribonuclease H"/>
    <property type="match status" value="1"/>
</dbReference>
<comment type="caution">
    <text evidence="3">The sequence shown here is derived from an EMBL/GenBank/DDBJ whole genome shotgun (WGS) entry which is preliminary data.</text>
</comment>
<evidence type="ECO:0000256" key="1">
    <source>
        <dbReference type="SAM" id="MobiDB-lite"/>
    </source>
</evidence>
<dbReference type="EMBL" id="BQNB010017482">
    <property type="protein sequence ID" value="GJT63709.1"/>
    <property type="molecule type" value="Genomic_DNA"/>
</dbReference>
<dbReference type="PANTHER" id="PTHR42648:SF18">
    <property type="entry name" value="RETROTRANSPOSON, UNCLASSIFIED-LIKE PROTEIN"/>
    <property type="match status" value="1"/>
</dbReference>
<evidence type="ECO:0000313" key="4">
    <source>
        <dbReference type="Proteomes" id="UP001151760"/>
    </source>
</evidence>
<feature type="region of interest" description="Disordered" evidence="1">
    <location>
        <begin position="1"/>
        <end position="31"/>
    </location>
</feature>
<dbReference type="Proteomes" id="UP001151760">
    <property type="component" value="Unassembled WGS sequence"/>
</dbReference>
<organism evidence="3 4">
    <name type="scientific">Tanacetum coccineum</name>
    <dbReference type="NCBI Taxonomy" id="301880"/>
    <lineage>
        <taxon>Eukaryota</taxon>
        <taxon>Viridiplantae</taxon>
        <taxon>Streptophyta</taxon>
        <taxon>Embryophyta</taxon>
        <taxon>Tracheophyta</taxon>
        <taxon>Spermatophyta</taxon>
        <taxon>Magnoliopsida</taxon>
        <taxon>eudicotyledons</taxon>
        <taxon>Gunneridae</taxon>
        <taxon>Pentapetalae</taxon>
        <taxon>asterids</taxon>
        <taxon>campanulids</taxon>
        <taxon>Asterales</taxon>
        <taxon>Asteraceae</taxon>
        <taxon>Asteroideae</taxon>
        <taxon>Anthemideae</taxon>
        <taxon>Anthemidinae</taxon>
        <taxon>Tanacetum</taxon>
    </lineage>
</organism>
<reference evidence="3" key="1">
    <citation type="journal article" date="2022" name="Int. J. Mol. Sci.">
        <title>Draft Genome of Tanacetum Coccineum: Genomic Comparison of Closely Related Tanacetum-Family Plants.</title>
        <authorList>
            <person name="Yamashiro T."/>
            <person name="Shiraishi A."/>
            <person name="Nakayama K."/>
            <person name="Satake H."/>
        </authorList>
    </citation>
    <scope>NUCLEOTIDE SEQUENCE</scope>
</reference>
<dbReference type="Pfam" id="PF13976">
    <property type="entry name" value="gag_pre-integrs"/>
    <property type="match status" value="1"/>
</dbReference>
<evidence type="ECO:0000313" key="3">
    <source>
        <dbReference type="EMBL" id="GJT63709.1"/>
    </source>
</evidence>